<evidence type="ECO:0000256" key="1">
    <source>
        <dbReference type="ARBA" id="ARBA00008226"/>
    </source>
</evidence>
<dbReference type="PROSITE" id="PS50861">
    <property type="entry name" value="AA_TRNA_LIGASE_II_GLYAB"/>
    <property type="match status" value="1"/>
</dbReference>
<dbReference type="EMBL" id="CP000473">
    <property type="protein sequence ID" value="ABJ88116.1"/>
    <property type="molecule type" value="Genomic_DNA"/>
</dbReference>
<evidence type="ECO:0000256" key="6">
    <source>
        <dbReference type="ARBA" id="ARBA00023146"/>
    </source>
</evidence>
<dbReference type="InterPro" id="IPR015944">
    <property type="entry name" value="Gly-tRNA-synth_bsu"/>
</dbReference>
<dbReference type="InterPro" id="IPR006194">
    <property type="entry name" value="Gly-tRNA-synth_heterodimer"/>
</dbReference>
<keyword evidence="8" id="KW-0963">Cytoplasm</keyword>
<keyword evidence="4 8" id="KW-0067">ATP-binding</keyword>
<protein>
    <recommendedName>
        <fullName evidence="8">Glycine--tRNA ligase beta subunit</fullName>
        <ecNumber evidence="8">6.1.1.14</ecNumber>
    </recommendedName>
    <alternativeName>
        <fullName evidence="8">Glycyl-tRNA synthetase beta subunit</fullName>
        <shortName evidence="8">GlyRS</shortName>
    </alternativeName>
</protein>
<sequence>MSLPLLLEIGTEEIPDWMITTALENLRMSFEKLEITHESVRLDATPRRLVLRVEGVPAKQQDSEERILGPAKSAPPKAVEGFARKQGIAPEDLTVESTGKGEYYVYQKKVPGRFIKDILAEALPGIILGLYFPKTMYWTGKGGPRFIRPIRWIVALLGEEIIPFELAGVRSGALTSGHRRLGAREIAITTSDYEQRLRDHGVILSAQERRNQIRAGIADVRIKSDDALLETLVYLTEFPRPIRGSFDPQFLELPEEVLITVMRHHQKYFSVEDASGKLAPEFVAVMNIDSDPEGFVRRGNERVLRARFNDARFFWDADQKKPLAARKQDLANVTFQAKLGSYLVKTERMMALAAELGGDANAVRAAELCKCDLTTELVKEFTELQGVVGGLYARVQGEPEAVWQAIYDHYKPESMEDALPRNATALIVSLADKLDTLRGCFGVGMVPTGSKDPFALRRAAQGVVRILVEGKLPLPLLDLIGRDEALRAFFEERVRYYFKDIRGFAYDEVNACMAASVGWSNLVDLESRLERVRALRASPDFEPLAASFKRIRNILEQAKFSGGGAIDEALLEDGPERELYTEFRGIQAQPIESVISRLRPRVDLFFDKVLVNAPDPVVRQNRLTLLSTLLAEFSTMADFSEIVTNS</sequence>
<evidence type="ECO:0000256" key="3">
    <source>
        <dbReference type="ARBA" id="ARBA00022741"/>
    </source>
</evidence>
<evidence type="ECO:0000313" key="9">
    <source>
        <dbReference type="EMBL" id="ABJ88116.1"/>
    </source>
</evidence>
<name>Q01QF4_SOLUE</name>
<dbReference type="EC" id="6.1.1.14" evidence="8"/>
<dbReference type="GO" id="GO:0005829">
    <property type="term" value="C:cytosol"/>
    <property type="evidence" value="ECO:0007669"/>
    <property type="project" value="TreeGrafter"/>
</dbReference>
<dbReference type="NCBIfam" id="TIGR00211">
    <property type="entry name" value="glyS"/>
    <property type="match status" value="1"/>
</dbReference>
<dbReference type="GO" id="GO:0004820">
    <property type="term" value="F:glycine-tRNA ligase activity"/>
    <property type="evidence" value="ECO:0007669"/>
    <property type="project" value="UniProtKB-UniRule"/>
</dbReference>
<evidence type="ECO:0000256" key="7">
    <source>
        <dbReference type="ARBA" id="ARBA00047937"/>
    </source>
</evidence>
<keyword evidence="5 8" id="KW-0648">Protein biosynthesis</keyword>
<comment type="similarity">
    <text evidence="1 8">Belongs to the class-II aminoacyl-tRNA synthetase family.</text>
</comment>
<dbReference type="HOGENOM" id="CLU_007220_2_2_0"/>
<dbReference type="FunCoup" id="Q01QF4">
    <property type="interactions" value="542"/>
</dbReference>
<evidence type="ECO:0000256" key="4">
    <source>
        <dbReference type="ARBA" id="ARBA00022840"/>
    </source>
</evidence>
<comment type="catalytic activity">
    <reaction evidence="7 8">
        <text>tRNA(Gly) + glycine + ATP = glycyl-tRNA(Gly) + AMP + diphosphate</text>
        <dbReference type="Rhea" id="RHEA:16013"/>
        <dbReference type="Rhea" id="RHEA-COMP:9664"/>
        <dbReference type="Rhea" id="RHEA-COMP:9683"/>
        <dbReference type="ChEBI" id="CHEBI:30616"/>
        <dbReference type="ChEBI" id="CHEBI:33019"/>
        <dbReference type="ChEBI" id="CHEBI:57305"/>
        <dbReference type="ChEBI" id="CHEBI:78442"/>
        <dbReference type="ChEBI" id="CHEBI:78522"/>
        <dbReference type="ChEBI" id="CHEBI:456215"/>
        <dbReference type="EC" id="6.1.1.14"/>
    </reaction>
</comment>
<dbReference type="eggNOG" id="COG0751">
    <property type="taxonomic scope" value="Bacteria"/>
</dbReference>
<dbReference type="PANTHER" id="PTHR30075:SF2">
    <property type="entry name" value="GLYCINE--TRNA LIGASE, CHLOROPLASTIC_MITOCHONDRIAL 2"/>
    <property type="match status" value="1"/>
</dbReference>
<dbReference type="InParanoid" id="Q01QF4"/>
<keyword evidence="3 8" id="KW-0547">Nucleotide-binding</keyword>
<dbReference type="STRING" id="234267.Acid_7205"/>
<dbReference type="SUPFAM" id="SSF109604">
    <property type="entry name" value="HD-domain/PDEase-like"/>
    <property type="match status" value="1"/>
</dbReference>
<evidence type="ECO:0000256" key="8">
    <source>
        <dbReference type="HAMAP-Rule" id="MF_00255"/>
    </source>
</evidence>
<dbReference type="Pfam" id="PF02092">
    <property type="entry name" value="tRNA_synt_2f"/>
    <property type="match status" value="1"/>
</dbReference>
<keyword evidence="6 8" id="KW-0030">Aminoacyl-tRNA synthetase</keyword>
<gene>
    <name evidence="8" type="primary">glyS</name>
    <name evidence="9" type="ordered locus">Acid_7205</name>
</gene>
<accession>Q01QF4</accession>
<organism evidence="9">
    <name type="scientific">Solibacter usitatus (strain Ellin6076)</name>
    <dbReference type="NCBI Taxonomy" id="234267"/>
    <lineage>
        <taxon>Bacteria</taxon>
        <taxon>Pseudomonadati</taxon>
        <taxon>Acidobacteriota</taxon>
        <taxon>Terriglobia</taxon>
        <taxon>Bryobacterales</taxon>
        <taxon>Solibacteraceae</taxon>
        <taxon>Candidatus Solibacter</taxon>
    </lineage>
</organism>
<keyword evidence="2 8" id="KW-0436">Ligase</keyword>
<dbReference type="PANTHER" id="PTHR30075">
    <property type="entry name" value="GLYCYL-TRNA SYNTHETASE"/>
    <property type="match status" value="1"/>
</dbReference>
<comment type="subunit">
    <text evidence="8">Tetramer of two alpha and two beta subunits.</text>
</comment>
<dbReference type="KEGG" id="sus:Acid_7205"/>
<dbReference type="HAMAP" id="MF_00255">
    <property type="entry name" value="Gly_tRNA_synth_beta"/>
    <property type="match status" value="1"/>
</dbReference>
<comment type="subcellular location">
    <subcellularLocation>
        <location evidence="8">Cytoplasm</location>
    </subcellularLocation>
</comment>
<dbReference type="GO" id="GO:0006426">
    <property type="term" value="P:glycyl-tRNA aminoacylation"/>
    <property type="evidence" value="ECO:0007669"/>
    <property type="project" value="UniProtKB-UniRule"/>
</dbReference>
<dbReference type="GO" id="GO:0005524">
    <property type="term" value="F:ATP binding"/>
    <property type="evidence" value="ECO:0007669"/>
    <property type="project" value="UniProtKB-UniRule"/>
</dbReference>
<evidence type="ECO:0000256" key="2">
    <source>
        <dbReference type="ARBA" id="ARBA00022598"/>
    </source>
</evidence>
<dbReference type="AlphaFoldDB" id="Q01QF4"/>
<evidence type="ECO:0000256" key="5">
    <source>
        <dbReference type="ARBA" id="ARBA00022917"/>
    </source>
</evidence>
<reference evidence="9" key="1">
    <citation type="submission" date="2006-10" db="EMBL/GenBank/DDBJ databases">
        <title>Complete sequence of Solibacter usitatus Ellin6076.</title>
        <authorList>
            <consortium name="US DOE Joint Genome Institute"/>
            <person name="Copeland A."/>
            <person name="Lucas S."/>
            <person name="Lapidus A."/>
            <person name="Barry K."/>
            <person name="Detter J.C."/>
            <person name="Glavina del Rio T."/>
            <person name="Hammon N."/>
            <person name="Israni S."/>
            <person name="Dalin E."/>
            <person name="Tice H."/>
            <person name="Pitluck S."/>
            <person name="Thompson L.S."/>
            <person name="Brettin T."/>
            <person name="Bruce D."/>
            <person name="Han C."/>
            <person name="Tapia R."/>
            <person name="Gilna P."/>
            <person name="Schmutz J."/>
            <person name="Larimer F."/>
            <person name="Land M."/>
            <person name="Hauser L."/>
            <person name="Kyrpides N."/>
            <person name="Mikhailova N."/>
            <person name="Janssen P.H."/>
            <person name="Kuske C.R."/>
            <person name="Richardson P."/>
        </authorList>
    </citation>
    <scope>NUCLEOTIDE SEQUENCE</scope>
    <source>
        <strain evidence="9">Ellin6076</strain>
    </source>
</reference>
<dbReference type="PRINTS" id="PR01045">
    <property type="entry name" value="TRNASYNTHGB"/>
</dbReference>
<proteinExistence type="inferred from homology"/>